<keyword evidence="2" id="KW-1185">Reference proteome</keyword>
<proteinExistence type="predicted"/>
<accession>A0A2S9IP50</accession>
<dbReference type="InterPro" id="IPR019056">
    <property type="entry name" value="Phage_TAC_6"/>
</dbReference>
<sequence length="66" mass="7487">MDLLPWRQWQEIAYGALRWTPDVFWRSTLSELVIAIDGYCEAKGIEKSKAAAPSKDEIDALLAKYG</sequence>
<dbReference type="Proteomes" id="UP000239434">
    <property type="component" value="Unassembled WGS sequence"/>
</dbReference>
<comment type="caution">
    <text evidence="1">The sequence shown here is derived from an EMBL/GenBank/DDBJ whole genome shotgun (WGS) entry which is preliminary data.</text>
</comment>
<dbReference type="RefSeq" id="WP_105743271.1">
    <property type="nucleotide sequence ID" value="NZ_PVBR01000013.1"/>
</dbReference>
<dbReference type="EMBL" id="PVBR01000013">
    <property type="protein sequence ID" value="PRD42306.1"/>
    <property type="molecule type" value="Genomic_DNA"/>
</dbReference>
<gene>
    <name evidence="1" type="ORF">C5748_17090</name>
</gene>
<protein>
    <submittedName>
        <fullName evidence="1">Phage tail assembly chaperone</fullName>
    </submittedName>
</protein>
<reference evidence="1 2" key="1">
    <citation type="submission" date="2018-02" db="EMBL/GenBank/DDBJ databases">
        <title>The draft genome of Phyllobacterium sp. 1N-3.</title>
        <authorList>
            <person name="Liu L."/>
            <person name="Li L."/>
            <person name="Zhang X."/>
            <person name="Wang T."/>
            <person name="Liang L."/>
        </authorList>
    </citation>
    <scope>NUCLEOTIDE SEQUENCE [LARGE SCALE GENOMIC DNA]</scope>
    <source>
        <strain evidence="1 2">1N-3</strain>
    </source>
</reference>
<organism evidence="1 2">
    <name type="scientific">Phyllobacterium phragmitis</name>
    <dbReference type="NCBI Taxonomy" id="2670329"/>
    <lineage>
        <taxon>Bacteria</taxon>
        <taxon>Pseudomonadati</taxon>
        <taxon>Pseudomonadota</taxon>
        <taxon>Alphaproteobacteria</taxon>
        <taxon>Hyphomicrobiales</taxon>
        <taxon>Phyllobacteriaceae</taxon>
        <taxon>Phyllobacterium</taxon>
    </lineage>
</organism>
<evidence type="ECO:0000313" key="1">
    <source>
        <dbReference type="EMBL" id="PRD42306.1"/>
    </source>
</evidence>
<evidence type="ECO:0000313" key="2">
    <source>
        <dbReference type="Proteomes" id="UP000239434"/>
    </source>
</evidence>
<dbReference type="Pfam" id="PF09550">
    <property type="entry name" value="Phage_TAC_6"/>
    <property type="match status" value="1"/>
</dbReference>
<dbReference type="AlphaFoldDB" id="A0A2S9IP50"/>
<name>A0A2S9IP50_9HYPH</name>